<protein>
    <submittedName>
        <fullName evidence="1">Uncharacterized protein</fullName>
    </submittedName>
</protein>
<name>A0A2G9YZU4_9BACT</name>
<sequence>MFPLLKFRIQNYFRMLFCHFTKSKIKAVHDSDLPELLNSLGVLEKIKNGQVNCVYCGDAVNLDNLEAVFLKNKEVKFICSKPICISKL</sequence>
<dbReference type="AlphaFoldDB" id="A0A2G9YZU4"/>
<evidence type="ECO:0000313" key="2">
    <source>
        <dbReference type="Proteomes" id="UP000229952"/>
    </source>
</evidence>
<reference evidence="1 2" key="1">
    <citation type="submission" date="2017-09" db="EMBL/GenBank/DDBJ databases">
        <title>Depth-based differentiation of microbial function through sediment-hosted aquifers and enrichment of novel symbionts in the deep terrestrial subsurface.</title>
        <authorList>
            <person name="Probst A.J."/>
            <person name="Ladd B."/>
            <person name="Jarett J.K."/>
            <person name="Geller-Mcgrath D.E."/>
            <person name="Sieber C.M."/>
            <person name="Emerson J.B."/>
            <person name="Anantharaman K."/>
            <person name="Thomas B.C."/>
            <person name="Malmstrom R."/>
            <person name="Stieglmeier M."/>
            <person name="Klingl A."/>
            <person name="Woyke T."/>
            <person name="Ryan C.M."/>
            <person name="Banfield J.F."/>
        </authorList>
    </citation>
    <scope>NUCLEOTIDE SEQUENCE [LARGE SCALE GENOMIC DNA]</scope>
    <source>
        <strain evidence="1">CG23_combo_of_CG06-09_8_20_14_all_37_18</strain>
    </source>
</reference>
<dbReference type="EMBL" id="PCRQ01000048">
    <property type="protein sequence ID" value="PIP24243.1"/>
    <property type="molecule type" value="Genomic_DNA"/>
</dbReference>
<proteinExistence type="predicted"/>
<comment type="caution">
    <text evidence="1">The sequence shown here is derived from an EMBL/GenBank/DDBJ whole genome shotgun (WGS) entry which is preliminary data.</text>
</comment>
<organism evidence="1 2">
    <name type="scientific">Candidatus Nealsonbacteria bacterium CG23_combo_of_CG06-09_8_20_14_all_37_18</name>
    <dbReference type="NCBI Taxonomy" id="1974720"/>
    <lineage>
        <taxon>Bacteria</taxon>
        <taxon>Candidatus Nealsoniibacteriota</taxon>
    </lineage>
</organism>
<gene>
    <name evidence="1" type="ORF">COX35_01770</name>
</gene>
<evidence type="ECO:0000313" key="1">
    <source>
        <dbReference type="EMBL" id="PIP24243.1"/>
    </source>
</evidence>
<dbReference type="Proteomes" id="UP000229952">
    <property type="component" value="Unassembled WGS sequence"/>
</dbReference>
<accession>A0A2G9YZU4</accession>